<dbReference type="InterPro" id="IPR029058">
    <property type="entry name" value="AB_hydrolase_fold"/>
</dbReference>
<dbReference type="GO" id="GO:0008236">
    <property type="term" value="F:serine-type peptidase activity"/>
    <property type="evidence" value="ECO:0007669"/>
    <property type="project" value="InterPro"/>
</dbReference>
<evidence type="ECO:0000313" key="5">
    <source>
        <dbReference type="Proteomes" id="UP000565441"/>
    </source>
</evidence>
<dbReference type="EMBL" id="JAACJP010000022">
    <property type="protein sequence ID" value="KAF5377871.1"/>
    <property type="molecule type" value="Genomic_DNA"/>
</dbReference>
<evidence type="ECO:0000313" key="4">
    <source>
        <dbReference type="EMBL" id="KAF5377871.1"/>
    </source>
</evidence>
<dbReference type="SUPFAM" id="SSF53474">
    <property type="entry name" value="alpha/beta-Hydrolases"/>
    <property type="match status" value="1"/>
</dbReference>
<proteinExistence type="predicted"/>
<dbReference type="Proteomes" id="UP000565441">
    <property type="component" value="Unassembled WGS sequence"/>
</dbReference>
<organism evidence="4 5">
    <name type="scientific">Tricholomella constricta</name>
    <dbReference type="NCBI Taxonomy" id="117010"/>
    <lineage>
        <taxon>Eukaryota</taxon>
        <taxon>Fungi</taxon>
        <taxon>Dikarya</taxon>
        <taxon>Basidiomycota</taxon>
        <taxon>Agaricomycotina</taxon>
        <taxon>Agaricomycetes</taxon>
        <taxon>Agaricomycetidae</taxon>
        <taxon>Agaricales</taxon>
        <taxon>Tricholomatineae</taxon>
        <taxon>Lyophyllaceae</taxon>
        <taxon>Tricholomella</taxon>
    </lineage>
</organism>
<dbReference type="Pfam" id="PF00326">
    <property type="entry name" value="Peptidase_S9"/>
    <property type="match status" value="1"/>
</dbReference>
<feature type="domain" description="Peptidase S9 prolyl oligopeptidase catalytic" evidence="2">
    <location>
        <begin position="257"/>
        <end position="307"/>
    </location>
</feature>
<dbReference type="Gene3D" id="3.40.50.1820">
    <property type="entry name" value="alpha/beta hydrolase"/>
    <property type="match status" value="1"/>
</dbReference>
<reference evidence="4 5" key="1">
    <citation type="journal article" date="2020" name="ISME J.">
        <title>Uncovering the hidden diversity of litter-decomposition mechanisms in mushroom-forming fungi.</title>
        <authorList>
            <person name="Floudas D."/>
            <person name="Bentzer J."/>
            <person name="Ahren D."/>
            <person name="Johansson T."/>
            <person name="Persson P."/>
            <person name="Tunlid A."/>
        </authorList>
    </citation>
    <scope>NUCLEOTIDE SEQUENCE [LARGE SCALE GENOMIC DNA]</scope>
    <source>
        <strain evidence="4 5">CBS 661.87</strain>
    </source>
</reference>
<dbReference type="PANTHER" id="PTHR48081:SF3">
    <property type="entry name" value="ALPHA_BETA HYDROLASE FOLD-3 DOMAIN-CONTAINING PROTEIN"/>
    <property type="match status" value="1"/>
</dbReference>
<evidence type="ECO:0000259" key="3">
    <source>
        <dbReference type="Pfam" id="PF07859"/>
    </source>
</evidence>
<gene>
    <name evidence="4" type="ORF">D9615_006688</name>
</gene>
<dbReference type="PANTHER" id="PTHR48081">
    <property type="entry name" value="AB HYDROLASE SUPERFAMILY PROTEIN C4A8.06C"/>
    <property type="match status" value="1"/>
</dbReference>
<evidence type="ECO:0000256" key="1">
    <source>
        <dbReference type="ARBA" id="ARBA00022801"/>
    </source>
</evidence>
<feature type="domain" description="Alpha/beta hydrolase fold-3" evidence="3">
    <location>
        <begin position="11"/>
        <end position="120"/>
    </location>
</feature>
<accession>A0A8H5M251</accession>
<name>A0A8H5M251_9AGAR</name>
<dbReference type="InterPro" id="IPR050300">
    <property type="entry name" value="GDXG_lipolytic_enzyme"/>
</dbReference>
<sequence>MLEPLKREERATAAGYAFISADYQLLPPATGHDIVQDIQDLLAFVVSREFATPASTADSASESGNERRFTFKVDPEAIAVAGSSAGGLCAYLAAMHCVSPKPKALVSLYGMGADFFTSHYLSPKTKPFFRGREILDARDFAEYLHPNHNPDIPSSASFAALQPIADSALVYHPQTYHIPGYPANPRMLLTRLYLQLGVFLDYYTGAHDNGGISLVLREASEAKPPPADDDAEFLQDVRALIPPEHRGLFPQFGVSGQWPPTMLVHGTEDSAVPVWESRSLARRLAACAVEVELREIEGREHSFDYEDGAEEMFGEVFDAVGQFLGRYIGAKRVSGAYGNSEILF</sequence>
<dbReference type="Pfam" id="PF07859">
    <property type="entry name" value="Abhydrolase_3"/>
    <property type="match status" value="1"/>
</dbReference>
<dbReference type="OrthoDB" id="19653at2759"/>
<dbReference type="InterPro" id="IPR013094">
    <property type="entry name" value="AB_hydrolase_3"/>
</dbReference>
<dbReference type="AlphaFoldDB" id="A0A8H5M251"/>
<evidence type="ECO:0000259" key="2">
    <source>
        <dbReference type="Pfam" id="PF00326"/>
    </source>
</evidence>
<protein>
    <submittedName>
        <fullName evidence="4">Uncharacterized protein</fullName>
    </submittedName>
</protein>
<comment type="caution">
    <text evidence="4">The sequence shown here is derived from an EMBL/GenBank/DDBJ whole genome shotgun (WGS) entry which is preliminary data.</text>
</comment>
<keyword evidence="5" id="KW-1185">Reference proteome</keyword>
<dbReference type="GO" id="GO:0006508">
    <property type="term" value="P:proteolysis"/>
    <property type="evidence" value="ECO:0007669"/>
    <property type="project" value="InterPro"/>
</dbReference>
<dbReference type="InterPro" id="IPR001375">
    <property type="entry name" value="Peptidase_S9_cat"/>
</dbReference>
<keyword evidence="1" id="KW-0378">Hydrolase</keyword>